<evidence type="ECO:0000313" key="2">
    <source>
        <dbReference type="Proteomes" id="UP000269097"/>
    </source>
</evidence>
<dbReference type="KEGG" id="coh:EAV92_01350"/>
<keyword evidence="2" id="KW-1185">Reference proteome</keyword>
<reference evidence="1 2" key="1">
    <citation type="submission" date="2018-10" db="EMBL/GenBank/DDBJ databases">
        <title>Genome Sequence of Cohnella sp.</title>
        <authorList>
            <person name="Srinivasan S."/>
            <person name="Kim M.K."/>
        </authorList>
    </citation>
    <scope>NUCLEOTIDE SEQUENCE [LARGE SCALE GENOMIC DNA]</scope>
    <source>
        <strain evidence="1 2">18JY8-7</strain>
    </source>
</reference>
<accession>A0A3G3JT25</accession>
<sequence>MLSMIPIWKANDNVRAPVFIKSPLRVSILGTSAVFRIPIHQKRAPEIHCNAATAYCEKKKGWHIRWP</sequence>
<dbReference type="AlphaFoldDB" id="A0A3G3JT25"/>
<dbReference type="EMBL" id="CP033433">
    <property type="protein sequence ID" value="AYQ71352.1"/>
    <property type="molecule type" value="Genomic_DNA"/>
</dbReference>
<organism evidence="1 2">
    <name type="scientific">Cohnella candidum</name>
    <dbReference type="NCBI Taxonomy" id="2674991"/>
    <lineage>
        <taxon>Bacteria</taxon>
        <taxon>Bacillati</taxon>
        <taxon>Bacillota</taxon>
        <taxon>Bacilli</taxon>
        <taxon>Bacillales</taxon>
        <taxon>Paenibacillaceae</taxon>
        <taxon>Cohnella</taxon>
    </lineage>
</organism>
<dbReference type="Proteomes" id="UP000269097">
    <property type="component" value="Chromosome"/>
</dbReference>
<proteinExistence type="predicted"/>
<evidence type="ECO:0000313" key="1">
    <source>
        <dbReference type="EMBL" id="AYQ71352.1"/>
    </source>
</evidence>
<gene>
    <name evidence="1" type="ORF">EAV92_01350</name>
</gene>
<protein>
    <submittedName>
        <fullName evidence="1">Uncharacterized protein</fullName>
    </submittedName>
</protein>
<name>A0A3G3JT25_9BACL</name>